<accession>A0A7C1SW08</accession>
<gene>
    <name evidence="2" type="ORF">ENP70_07345</name>
</gene>
<dbReference type="Pfam" id="PF06078">
    <property type="entry name" value="DUF937"/>
    <property type="match status" value="1"/>
</dbReference>
<dbReference type="AlphaFoldDB" id="A0A7C1SW08"/>
<comment type="caution">
    <text evidence="2">The sequence shown here is derived from an EMBL/GenBank/DDBJ whole genome shotgun (WGS) entry which is preliminary data.</text>
</comment>
<name>A0A7C1SW08_9HYPH</name>
<protein>
    <submittedName>
        <fullName evidence="2">DUF937 domain-containing protein</fullName>
    </submittedName>
</protein>
<feature type="region of interest" description="Disordered" evidence="1">
    <location>
        <begin position="229"/>
        <end position="251"/>
    </location>
</feature>
<organism evidence="2">
    <name type="scientific">Agrobacterium albertimagni</name>
    <dbReference type="NCBI Taxonomy" id="147266"/>
    <lineage>
        <taxon>Bacteria</taxon>
        <taxon>Pseudomonadati</taxon>
        <taxon>Pseudomonadota</taxon>
        <taxon>Alphaproteobacteria</taxon>
        <taxon>Hyphomicrobiales</taxon>
        <taxon>Rhizobiaceae</taxon>
        <taxon>Rhizobium/Agrobacterium group</taxon>
        <taxon>Agrobacterium</taxon>
    </lineage>
</organism>
<dbReference type="InterPro" id="IPR009282">
    <property type="entry name" value="DUF937"/>
</dbReference>
<reference evidence="2" key="1">
    <citation type="journal article" date="2020" name="mSystems">
        <title>Genome- and Community-Level Interaction Insights into Carbon Utilization and Element Cycling Functions of Hydrothermarchaeota in Hydrothermal Sediment.</title>
        <authorList>
            <person name="Zhou Z."/>
            <person name="Liu Y."/>
            <person name="Xu W."/>
            <person name="Pan J."/>
            <person name="Luo Z.H."/>
            <person name="Li M."/>
        </authorList>
    </citation>
    <scope>NUCLEOTIDE SEQUENCE [LARGE SCALE GENOMIC DNA]</scope>
    <source>
        <strain evidence="2">SpSt-243</strain>
    </source>
</reference>
<proteinExistence type="predicted"/>
<evidence type="ECO:0000256" key="1">
    <source>
        <dbReference type="SAM" id="MobiDB-lite"/>
    </source>
</evidence>
<sequence>MLPLFDMMLQAQNGMAMDAMAKQYGLAQEQAAKAVAALMPAFASGFKRNTTNPYDFSALVQAMTSGNYAKYFEDMSSAFTPQGIADGNQVLQQLFGSKEVSRAIAAQAAQLTGIGQDILKQMMPAMADTLMGGLFKQTTGQFPGANAFAGTPMAAMMQQWLENTGLQPKPQSQPAAMAAAMFDNPFMRAFQDMMGGQKKPEPQAATNPFLDNPFTKAFQDMATAYTAQMTGQPAEAPKPQQETPKAPEKEAQESFAAMVNTMFDSGLEVQKSYQKSMEQIFDTYLTASRKDAPEPADQVPEDKA</sequence>
<dbReference type="EMBL" id="DSKI01000380">
    <property type="protein sequence ID" value="HEB43502.1"/>
    <property type="molecule type" value="Genomic_DNA"/>
</dbReference>
<evidence type="ECO:0000313" key="2">
    <source>
        <dbReference type="EMBL" id="HEB43502.1"/>
    </source>
</evidence>